<dbReference type="InterPro" id="IPR027417">
    <property type="entry name" value="P-loop_NTPase"/>
</dbReference>
<accession>A0A371IA45</accession>
<name>A0A371IA45_MUCPR</name>
<proteinExistence type="predicted"/>
<dbReference type="PANTHER" id="PTHR37181:SF1">
    <property type="entry name" value="F6A14.6 PROTEIN"/>
    <property type="match status" value="1"/>
</dbReference>
<feature type="region of interest" description="Disordered" evidence="1">
    <location>
        <begin position="950"/>
        <end position="970"/>
    </location>
</feature>
<dbReference type="SUPFAM" id="SSF52540">
    <property type="entry name" value="P-loop containing nucleoside triphosphate hydrolases"/>
    <property type="match status" value="1"/>
</dbReference>
<dbReference type="FunFam" id="3.40.50.300:FF:000978">
    <property type="entry name" value="YLP motif-containing protein 1 isoform X3"/>
    <property type="match status" value="1"/>
</dbReference>
<evidence type="ECO:0000313" key="3">
    <source>
        <dbReference type="Proteomes" id="UP000257109"/>
    </source>
</evidence>
<comment type="caution">
    <text evidence="2">The sequence shown here is derived from an EMBL/GenBank/DDBJ whole genome shotgun (WGS) entry which is preliminary data.</text>
</comment>
<gene>
    <name evidence="2" type="primary">Ylpm1</name>
    <name evidence="2" type="ORF">CR513_03367</name>
</gene>
<dbReference type="Proteomes" id="UP000257109">
    <property type="component" value="Unassembled WGS sequence"/>
</dbReference>
<protein>
    <submittedName>
        <fullName evidence="2">YLP motif-containing protein 1</fullName>
    </submittedName>
</protein>
<evidence type="ECO:0000313" key="2">
    <source>
        <dbReference type="EMBL" id="RDY11906.1"/>
    </source>
</evidence>
<sequence length="1091" mass="122485">VKRSGLGFVFPTKARFRPTKAWSNLFSPLVSFTRVSEVYSSASFAGILLAISIMTLLEVIKNASVNSKQLDLPLDYPIVLNPDSILPNLKAEVKDESSSSLIKSLIGWQIPQTDAEIIDISKKFFIQLKAKLKNTNNLDKGEFISNLNSYLENIRDKVGVLIGVDSSSSGYNRILIDKLGVFMGKDVAGLVLDGCVSLEIWEVVEALIVNGIIEHSCYSNLVTKLVEKKRSDLLCLCIKHAFDLGSSEILIILRYFLSPSKDAYNSMVTVKKEWESQALLAIEKASDSNLKRKNLLMAKEASILLMMAYDGFSASEICLHYLIASSNINDVLLSPSFSKLNGRELLNLISYLAKWLKKYKRFPQAGPCPKASSVLHLKSCDWVPKLEDVIKCLGLVLDENFSSLVLHQQFHEELKSIEGVVSCLTAEAKFCHLMADVVDKLKIEVKGGNKILRSINFKRPRIDDNPINFNDDERRLKLIRDHGANPSQPHTYAQHQHSNQNGFPPHDAVPPHLHNAQFRSSLHPLHRLPEVSGGIYHHGHTPHLALQPQPPHATFPSHETHHKLNGRVPHYPYPYPAGNTTNTSCDNMDASRFFMAQPPLPSSPPPPLPMEPSSNQPPHLKTYFSPPKKPPSLFPVPVSSSPSSFSQVPEPHSLPQPYHHGRHLPEYPTGFPSEEPSKQYLGDSQPFTLNQFSADRPKFVDASRLFRHPHRASRPDHFVIIFRGLPGSGKSYLAKMLRDIEVENGGDAPRIHSMDDYFMTEVEKVEDSEASKSSSSGRNKKPVKKKVMEYCYEPEMEEAYRSSMLKAFKKTVEEGVFTFVIVDDRNLRVADFAQFWATAKRSGYEVYILEATYKDPVGCAARNVHRFTQEDIQKMSKQWEEAPSLYLQLDVKSLFHGDDLKESRIQEVDMDMEDDLGDALPPVQGREAEKVVNPHVEDDASFLKAGKSWDAEGEHPTEVRELGKSKWSEDFGEDDIDQTEGMKGNINALSGLIHQYGKERKSVHWGDQGGKTGFSIGAARKVDALSLVIGPGAGYNLKCNPLPEEDSPTRNSVESKKHSIFEERIRAERESFKAIFDRRRHRIGGLDVEED</sequence>
<dbReference type="Gene3D" id="3.40.50.300">
    <property type="entry name" value="P-loop containing nucleotide triphosphate hydrolases"/>
    <property type="match status" value="1"/>
</dbReference>
<evidence type="ECO:0000256" key="1">
    <source>
        <dbReference type="SAM" id="MobiDB-lite"/>
    </source>
</evidence>
<feature type="region of interest" description="Disordered" evidence="1">
    <location>
        <begin position="596"/>
        <end position="685"/>
    </location>
</feature>
<reference evidence="2" key="1">
    <citation type="submission" date="2018-05" db="EMBL/GenBank/DDBJ databases">
        <title>Draft genome of Mucuna pruriens seed.</title>
        <authorList>
            <person name="Nnadi N.E."/>
            <person name="Vos R."/>
            <person name="Hasami M.H."/>
            <person name="Devisetty U.K."/>
            <person name="Aguiy J.C."/>
        </authorList>
    </citation>
    <scope>NUCLEOTIDE SEQUENCE [LARGE SCALE GENOMIC DNA]</scope>
    <source>
        <strain evidence="2">JCA_2017</strain>
    </source>
</reference>
<dbReference type="EMBL" id="QJKJ01000557">
    <property type="protein sequence ID" value="RDY11906.1"/>
    <property type="molecule type" value="Genomic_DNA"/>
</dbReference>
<feature type="compositionally biased region" description="Basic and acidic residues" evidence="1">
    <location>
        <begin position="950"/>
        <end position="969"/>
    </location>
</feature>
<dbReference type="PANTHER" id="PTHR37181">
    <property type="entry name" value="F6A14.6 PROTEIN"/>
    <property type="match status" value="1"/>
</dbReference>
<feature type="region of interest" description="Disordered" evidence="1">
    <location>
        <begin position="483"/>
        <end position="513"/>
    </location>
</feature>
<dbReference type="AlphaFoldDB" id="A0A371IA45"/>
<feature type="compositionally biased region" description="Polar residues" evidence="1">
    <location>
        <begin position="485"/>
        <end position="502"/>
    </location>
</feature>
<feature type="compositionally biased region" description="Low complexity" evidence="1">
    <location>
        <begin position="635"/>
        <end position="649"/>
    </location>
</feature>
<feature type="compositionally biased region" description="Pro residues" evidence="1">
    <location>
        <begin position="598"/>
        <end position="610"/>
    </location>
</feature>
<dbReference type="OrthoDB" id="513595at2759"/>
<organism evidence="2 3">
    <name type="scientific">Mucuna pruriens</name>
    <name type="common">Velvet bean</name>
    <name type="synonym">Dolichos pruriens</name>
    <dbReference type="NCBI Taxonomy" id="157652"/>
    <lineage>
        <taxon>Eukaryota</taxon>
        <taxon>Viridiplantae</taxon>
        <taxon>Streptophyta</taxon>
        <taxon>Embryophyta</taxon>
        <taxon>Tracheophyta</taxon>
        <taxon>Spermatophyta</taxon>
        <taxon>Magnoliopsida</taxon>
        <taxon>eudicotyledons</taxon>
        <taxon>Gunneridae</taxon>
        <taxon>Pentapetalae</taxon>
        <taxon>rosids</taxon>
        <taxon>fabids</taxon>
        <taxon>Fabales</taxon>
        <taxon>Fabaceae</taxon>
        <taxon>Papilionoideae</taxon>
        <taxon>50 kb inversion clade</taxon>
        <taxon>NPAAA clade</taxon>
        <taxon>indigoferoid/millettioid clade</taxon>
        <taxon>Phaseoleae</taxon>
        <taxon>Mucuna</taxon>
    </lineage>
</organism>
<dbReference type="STRING" id="157652.A0A371IA45"/>
<feature type="non-terminal residue" evidence="2">
    <location>
        <position position="1"/>
    </location>
</feature>
<keyword evidence="3" id="KW-1185">Reference proteome</keyword>